<proteinExistence type="predicted"/>
<evidence type="ECO:0000259" key="3">
    <source>
        <dbReference type="SMART" id="SM00507"/>
    </source>
</evidence>
<organism evidence="4 5">
    <name type="scientific">Listeria phage LP-HM00113468</name>
    <dbReference type="NCBI Taxonomy" id="2744802"/>
    <lineage>
        <taxon>Viruses</taxon>
        <taxon>Duplodnaviria</taxon>
        <taxon>Heunggongvirae</taxon>
        <taxon>Uroviricota</taxon>
        <taxon>Caudoviricetes</taxon>
        <taxon>Trabyvirinae</taxon>
        <taxon>Slepowronvirus</taxon>
        <taxon>Slepowronvirus LPHM00113468</taxon>
    </lineage>
</organism>
<dbReference type="KEGG" id="vg:56166518"/>
<reference evidence="4 5" key="1">
    <citation type="submission" date="2020-05" db="EMBL/GenBank/DDBJ databases">
        <title>Complete Genome Sequence of L. monocytogenes Strain HM00113468 and its Novel Siphoviridae Phage.</title>
        <authorList>
            <person name="Allam M."/>
        </authorList>
    </citation>
    <scope>NUCLEOTIDE SEQUENCE [LARGE SCALE GENOMIC DNA]</scope>
</reference>
<dbReference type="InterPro" id="IPR003615">
    <property type="entry name" value="HNH_nuc"/>
</dbReference>
<dbReference type="GO" id="GO:0008270">
    <property type="term" value="F:zinc ion binding"/>
    <property type="evidence" value="ECO:0007669"/>
    <property type="project" value="InterPro"/>
</dbReference>
<dbReference type="GeneID" id="56166518"/>
<evidence type="ECO:0000256" key="1">
    <source>
        <dbReference type="ARBA" id="ARBA00022722"/>
    </source>
</evidence>
<dbReference type="GO" id="GO:0003676">
    <property type="term" value="F:nucleic acid binding"/>
    <property type="evidence" value="ECO:0007669"/>
    <property type="project" value="InterPro"/>
</dbReference>
<keyword evidence="5" id="KW-1185">Reference proteome</keyword>
<sequence length="120" mass="14522">MKSSTLRAGLLYRGGLMLTQAERHTFYKSKAWASIRKEVLKRDNYECQECKRQGKVFTDYHDPDKHKRLDVDHINDLEHHPELALDIDNLTTLCIKCHNKKHNRFQFRRKINKWVNDERW</sequence>
<dbReference type="SMART" id="SM00507">
    <property type="entry name" value="HNHc"/>
    <property type="match status" value="1"/>
</dbReference>
<evidence type="ECO:0000256" key="2">
    <source>
        <dbReference type="ARBA" id="ARBA00022801"/>
    </source>
</evidence>
<accession>A0A7D5CKJ9</accession>
<dbReference type="Pfam" id="PF01844">
    <property type="entry name" value="HNH"/>
    <property type="match status" value="1"/>
</dbReference>
<keyword evidence="1" id="KW-0540">Nuclease</keyword>
<evidence type="ECO:0000313" key="4">
    <source>
        <dbReference type="EMBL" id="QKW95426.1"/>
    </source>
</evidence>
<dbReference type="GO" id="GO:0016787">
    <property type="term" value="F:hydrolase activity"/>
    <property type="evidence" value="ECO:0007669"/>
    <property type="project" value="UniProtKB-KW"/>
</dbReference>
<keyword evidence="2" id="KW-0378">Hydrolase</keyword>
<evidence type="ECO:0000313" key="5">
    <source>
        <dbReference type="Proteomes" id="UP000509521"/>
    </source>
</evidence>
<dbReference type="EMBL" id="MT500540">
    <property type="protein sequence ID" value="QKW95426.1"/>
    <property type="molecule type" value="Genomic_DNA"/>
</dbReference>
<feature type="domain" description="HNH nuclease" evidence="3">
    <location>
        <begin position="34"/>
        <end position="99"/>
    </location>
</feature>
<dbReference type="RefSeq" id="YP_009907738.1">
    <property type="nucleotide sequence ID" value="NC_049900.1"/>
</dbReference>
<protein>
    <recommendedName>
        <fullName evidence="3">HNH nuclease domain-containing protein</fullName>
    </recommendedName>
</protein>
<dbReference type="Gene3D" id="1.10.30.50">
    <property type="match status" value="1"/>
</dbReference>
<name>A0A7D5CKJ9_9CAUD</name>
<dbReference type="PANTHER" id="PTHR41286:SF1">
    <property type="entry name" value="HNH NUCLEASE YAJD-RELATED"/>
    <property type="match status" value="1"/>
</dbReference>
<dbReference type="InterPro" id="IPR002711">
    <property type="entry name" value="HNH"/>
</dbReference>
<dbReference type="GO" id="GO:0004519">
    <property type="term" value="F:endonuclease activity"/>
    <property type="evidence" value="ECO:0007669"/>
    <property type="project" value="InterPro"/>
</dbReference>
<dbReference type="PANTHER" id="PTHR41286">
    <property type="entry name" value="HNH NUCLEASE YAJD-RELATED"/>
    <property type="match status" value="1"/>
</dbReference>
<dbReference type="CDD" id="cd00085">
    <property type="entry name" value="HNHc"/>
    <property type="match status" value="1"/>
</dbReference>
<dbReference type="Proteomes" id="UP000509521">
    <property type="component" value="Segment"/>
</dbReference>